<evidence type="ECO:0000313" key="2">
    <source>
        <dbReference type="EMBL" id="CAD8153404.1"/>
    </source>
</evidence>
<proteinExistence type="predicted"/>
<evidence type="ECO:0000313" key="3">
    <source>
        <dbReference type="Proteomes" id="UP000689195"/>
    </source>
</evidence>
<dbReference type="InterPro" id="IPR007497">
    <property type="entry name" value="SIMPL/DUF541"/>
</dbReference>
<dbReference type="EMBL" id="CAJJDO010000024">
    <property type="protein sequence ID" value="CAD8153404.1"/>
    <property type="molecule type" value="Genomic_DNA"/>
</dbReference>
<organism evidence="2 3">
    <name type="scientific">Paramecium pentaurelia</name>
    <dbReference type="NCBI Taxonomy" id="43138"/>
    <lineage>
        <taxon>Eukaryota</taxon>
        <taxon>Sar</taxon>
        <taxon>Alveolata</taxon>
        <taxon>Ciliophora</taxon>
        <taxon>Intramacronucleata</taxon>
        <taxon>Oligohymenophorea</taxon>
        <taxon>Peniculida</taxon>
        <taxon>Parameciidae</taxon>
        <taxon>Paramecium</taxon>
    </lineage>
</organism>
<comment type="caution">
    <text evidence="2">The sequence shown here is derived from an EMBL/GenBank/DDBJ whole genome shotgun (WGS) entry which is preliminary data.</text>
</comment>
<evidence type="ECO:0008006" key="4">
    <source>
        <dbReference type="Google" id="ProtNLM"/>
    </source>
</evidence>
<dbReference type="PANTHER" id="PTHR34387">
    <property type="entry name" value="SLR1258 PROTEIN"/>
    <property type="match status" value="1"/>
</dbReference>
<dbReference type="OrthoDB" id="293665at2759"/>
<dbReference type="InterPro" id="IPR052022">
    <property type="entry name" value="26kDa_periplasmic_antigen"/>
</dbReference>
<gene>
    <name evidence="2" type="ORF">PPENT_87.1.T0240190</name>
</gene>
<protein>
    <recommendedName>
        <fullName evidence="4">DUF541 domain-containing protein</fullName>
    </recommendedName>
</protein>
<reference evidence="2" key="1">
    <citation type="submission" date="2021-01" db="EMBL/GenBank/DDBJ databases">
        <authorList>
            <consortium name="Genoscope - CEA"/>
            <person name="William W."/>
        </authorList>
    </citation>
    <scope>NUCLEOTIDE SEQUENCE</scope>
</reference>
<dbReference type="PANTHER" id="PTHR34387:SF2">
    <property type="entry name" value="SLR1258 PROTEIN"/>
    <property type="match status" value="1"/>
</dbReference>
<keyword evidence="1" id="KW-0732">Signal</keyword>
<dbReference type="AlphaFoldDB" id="A0A8S1TNR5"/>
<dbReference type="Pfam" id="PF04402">
    <property type="entry name" value="SIMPL"/>
    <property type="match status" value="1"/>
</dbReference>
<dbReference type="GO" id="GO:0006974">
    <property type="term" value="P:DNA damage response"/>
    <property type="evidence" value="ECO:0007669"/>
    <property type="project" value="TreeGrafter"/>
</dbReference>
<sequence length="252" mass="28057">MIFLLLSISISTVIARSIQANKAYQIESYSNLKHEDHHHKFKIKVPGTGIVQLEPSIGTVIFAIEIQDKNANVALENANTLVTKAVDEIKYSLFRDDYTIQTGIFQLSLRYDYTSGTQQLIGYSVTNQLYVTTKDLQLIGKIITVGVNAGLNRIDGVNYSNNQDEMVKANNEAIKLAIQDAERKAKQIAESLKLEFSEILHFKYLDNYNNPVTDVYGPKAAGMATKSSGTPTPIFAAKNNVRVDIELKVLLK</sequence>
<name>A0A8S1TNR5_9CILI</name>
<accession>A0A8S1TNR5</accession>
<dbReference type="Proteomes" id="UP000689195">
    <property type="component" value="Unassembled WGS sequence"/>
</dbReference>
<feature type="chain" id="PRO_5035886546" description="DUF541 domain-containing protein" evidence="1">
    <location>
        <begin position="16"/>
        <end position="252"/>
    </location>
</feature>
<keyword evidence="3" id="KW-1185">Reference proteome</keyword>
<feature type="signal peptide" evidence="1">
    <location>
        <begin position="1"/>
        <end position="15"/>
    </location>
</feature>
<evidence type="ECO:0000256" key="1">
    <source>
        <dbReference type="SAM" id="SignalP"/>
    </source>
</evidence>